<evidence type="ECO:0000256" key="11">
    <source>
        <dbReference type="SAM" id="Phobius"/>
    </source>
</evidence>
<sequence length="334" mass="37007">MAIFNFLIILSVLILVHELGHFLMAKRFRIKVEEFGFGYPPRLLGFKKQGTVYSLNLLPFGGFLRLKGEDLAAGKNSFAGKPKRVRLLVLLAGAVMNFLLGVVLFAAIYTRLGIPEKVDYLVVTAVAKDSPAEEAGIKLEDKLIDFSATDKFIAFINEHRGQEVRLRLKDGREVLVTPRLAEATPQGEGALGVAITNVDVVLYPFWQRPFRGMWFGLKEAVGWGKEILWSLTKINAKDVAGPVGIYKISKDVTKQGWIAILRFVAILSVNLSILNLLPLPALDGGRLIFIGIEAVRGKRIKPEWEQAVHLAGIVLLIGLMVLVTINDVRRLIDS</sequence>
<dbReference type="SUPFAM" id="SSF50156">
    <property type="entry name" value="PDZ domain-like"/>
    <property type="match status" value="1"/>
</dbReference>
<dbReference type="PANTHER" id="PTHR42837">
    <property type="entry name" value="REGULATOR OF SIGMA-E PROTEASE RSEP"/>
    <property type="match status" value="1"/>
</dbReference>
<dbReference type="InterPro" id="IPR008915">
    <property type="entry name" value="Peptidase_M50"/>
</dbReference>
<keyword evidence="10 11" id="KW-0472">Membrane</keyword>
<evidence type="ECO:0000256" key="7">
    <source>
        <dbReference type="ARBA" id="ARBA00022833"/>
    </source>
</evidence>
<dbReference type="PANTHER" id="PTHR42837:SF2">
    <property type="entry name" value="MEMBRANE METALLOPROTEASE ARASP2, CHLOROPLASTIC-RELATED"/>
    <property type="match status" value="1"/>
</dbReference>
<keyword evidence="5 11" id="KW-0812">Transmembrane</keyword>
<evidence type="ECO:0000256" key="3">
    <source>
        <dbReference type="ARBA" id="ARBA00007931"/>
    </source>
</evidence>
<evidence type="ECO:0000256" key="10">
    <source>
        <dbReference type="ARBA" id="ARBA00023136"/>
    </source>
</evidence>
<evidence type="ECO:0000256" key="4">
    <source>
        <dbReference type="ARBA" id="ARBA00022670"/>
    </source>
</evidence>
<feature type="transmembrane region" description="Helical" evidence="11">
    <location>
        <begin position="307"/>
        <end position="325"/>
    </location>
</feature>
<evidence type="ECO:0000313" key="13">
    <source>
        <dbReference type="EMBL" id="OIP03204.1"/>
    </source>
</evidence>
<name>A0A1J5AXF8_9BACT</name>
<evidence type="ECO:0000256" key="1">
    <source>
        <dbReference type="ARBA" id="ARBA00001947"/>
    </source>
</evidence>
<evidence type="ECO:0000256" key="5">
    <source>
        <dbReference type="ARBA" id="ARBA00022692"/>
    </source>
</evidence>
<keyword evidence="7" id="KW-0862">Zinc</keyword>
<dbReference type="GO" id="GO:0004222">
    <property type="term" value="F:metalloendopeptidase activity"/>
    <property type="evidence" value="ECO:0007669"/>
    <property type="project" value="InterPro"/>
</dbReference>
<keyword evidence="6" id="KW-0378">Hydrolase</keyword>
<feature type="domain" description="Peptidase M50" evidence="12">
    <location>
        <begin position="6"/>
        <end position="318"/>
    </location>
</feature>
<proteinExistence type="inferred from homology"/>
<reference evidence="13 14" key="1">
    <citation type="journal article" date="2016" name="Environ. Microbiol.">
        <title>Genomic resolution of a cold subsurface aquifer community provides metabolic insights for novel microbes adapted to high CO concentrations.</title>
        <authorList>
            <person name="Probst A.J."/>
            <person name="Castelle C.J."/>
            <person name="Singh A."/>
            <person name="Brown C.T."/>
            <person name="Anantharaman K."/>
            <person name="Sharon I."/>
            <person name="Hug L.A."/>
            <person name="Burstein D."/>
            <person name="Emerson J.B."/>
            <person name="Thomas B.C."/>
            <person name="Banfield J.F."/>
        </authorList>
    </citation>
    <scope>NUCLEOTIDE SEQUENCE [LARGE SCALE GENOMIC DNA]</scope>
    <source>
        <strain evidence="13">CG2_30_44_31</strain>
    </source>
</reference>
<evidence type="ECO:0000256" key="9">
    <source>
        <dbReference type="ARBA" id="ARBA00023049"/>
    </source>
</evidence>
<evidence type="ECO:0000313" key="14">
    <source>
        <dbReference type="Proteomes" id="UP000183605"/>
    </source>
</evidence>
<evidence type="ECO:0000256" key="8">
    <source>
        <dbReference type="ARBA" id="ARBA00022989"/>
    </source>
</evidence>
<feature type="transmembrane region" description="Helical" evidence="11">
    <location>
        <begin position="257"/>
        <end position="277"/>
    </location>
</feature>
<comment type="cofactor">
    <cofactor evidence="1">
        <name>Zn(2+)</name>
        <dbReference type="ChEBI" id="CHEBI:29105"/>
    </cofactor>
</comment>
<dbReference type="Pfam" id="PF02163">
    <property type="entry name" value="Peptidase_M50"/>
    <property type="match status" value="1"/>
</dbReference>
<dbReference type="Gene3D" id="2.30.42.10">
    <property type="match status" value="1"/>
</dbReference>
<evidence type="ECO:0000256" key="6">
    <source>
        <dbReference type="ARBA" id="ARBA00022801"/>
    </source>
</evidence>
<dbReference type="InterPro" id="IPR004387">
    <property type="entry name" value="Pept_M50_Zn"/>
</dbReference>
<dbReference type="Proteomes" id="UP000183605">
    <property type="component" value="Unassembled WGS sequence"/>
</dbReference>
<dbReference type="AlphaFoldDB" id="A0A1J5AXF8"/>
<dbReference type="EMBL" id="MNXQ01000045">
    <property type="protein sequence ID" value="OIP03204.1"/>
    <property type="molecule type" value="Genomic_DNA"/>
</dbReference>
<evidence type="ECO:0000256" key="2">
    <source>
        <dbReference type="ARBA" id="ARBA00004141"/>
    </source>
</evidence>
<organism evidence="13 14">
    <name type="scientific">Candidatus Beckwithbacteria bacterium CG2_30_44_31</name>
    <dbReference type="NCBI Taxonomy" id="1805035"/>
    <lineage>
        <taxon>Bacteria</taxon>
        <taxon>Candidatus Beckwithiibacteriota</taxon>
    </lineage>
</organism>
<protein>
    <recommendedName>
        <fullName evidence="12">Peptidase M50 domain-containing protein</fullName>
    </recommendedName>
</protein>
<dbReference type="GO" id="GO:0016020">
    <property type="term" value="C:membrane"/>
    <property type="evidence" value="ECO:0007669"/>
    <property type="project" value="UniProtKB-SubCell"/>
</dbReference>
<accession>A0A1J5AXF8</accession>
<dbReference type="InterPro" id="IPR036034">
    <property type="entry name" value="PDZ_sf"/>
</dbReference>
<keyword evidence="4" id="KW-0645">Protease</keyword>
<gene>
    <name evidence="13" type="ORF">AUK18_02450</name>
</gene>
<feature type="transmembrane region" description="Helical" evidence="11">
    <location>
        <begin position="87"/>
        <end position="109"/>
    </location>
</feature>
<comment type="similarity">
    <text evidence="3">Belongs to the peptidase M50B family.</text>
</comment>
<dbReference type="GO" id="GO:0006508">
    <property type="term" value="P:proteolysis"/>
    <property type="evidence" value="ECO:0007669"/>
    <property type="project" value="UniProtKB-KW"/>
</dbReference>
<comment type="caution">
    <text evidence="13">The sequence shown here is derived from an EMBL/GenBank/DDBJ whole genome shotgun (WGS) entry which is preliminary data.</text>
</comment>
<keyword evidence="8 11" id="KW-1133">Transmembrane helix</keyword>
<evidence type="ECO:0000259" key="12">
    <source>
        <dbReference type="Pfam" id="PF02163"/>
    </source>
</evidence>
<dbReference type="CDD" id="cd06163">
    <property type="entry name" value="S2P-M50_PDZ_RseP-like"/>
    <property type="match status" value="1"/>
</dbReference>
<feature type="transmembrane region" description="Helical" evidence="11">
    <location>
        <begin position="6"/>
        <end position="25"/>
    </location>
</feature>
<comment type="subcellular location">
    <subcellularLocation>
        <location evidence="2">Membrane</location>
        <topology evidence="2">Multi-pass membrane protein</topology>
    </subcellularLocation>
</comment>
<keyword evidence="9" id="KW-0482">Metalloprotease</keyword>